<feature type="signal peptide" evidence="16">
    <location>
        <begin position="1"/>
        <end position="23"/>
    </location>
</feature>
<evidence type="ECO:0000259" key="18">
    <source>
        <dbReference type="Pfam" id="PF22461"/>
    </source>
</evidence>
<dbReference type="InterPro" id="IPR003715">
    <property type="entry name" value="Poly_export_N"/>
</dbReference>
<evidence type="ECO:0000259" key="17">
    <source>
        <dbReference type="Pfam" id="PF02563"/>
    </source>
</evidence>
<evidence type="ECO:0000256" key="4">
    <source>
        <dbReference type="ARBA" id="ARBA00022452"/>
    </source>
</evidence>
<organism evidence="19 20">
    <name type="scientific">Bacteroides caccae</name>
    <dbReference type="NCBI Taxonomy" id="47678"/>
    <lineage>
        <taxon>Bacteria</taxon>
        <taxon>Pseudomonadati</taxon>
        <taxon>Bacteroidota</taxon>
        <taxon>Bacteroidia</taxon>
        <taxon>Bacteroidales</taxon>
        <taxon>Bacteroidaceae</taxon>
        <taxon>Bacteroides</taxon>
    </lineage>
</organism>
<evidence type="ECO:0000256" key="11">
    <source>
        <dbReference type="ARBA" id="ARBA00023136"/>
    </source>
</evidence>
<evidence type="ECO:0000256" key="16">
    <source>
        <dbReference type="SAM" id="SignalP"/>
    </source>
</evidence>
<dbReference type="GO" id="GO:0015288">
    <property type="term" value="F:porin activity"/>
    <property type="evidence" value="ECO:0007669"/>
    <property type="project" value="UniProtKB-KW"/>
</dbReference>
<keyword evidence="3" id="KW-0813">Transport</keyword>
<evidence type="ECO:0000256" key="15">
    <source>
        <dbReference type="SAM" id="Phobius"/>
    </source>
</evidence>
<evidence type="ECO:0000256" key="14">
    <source>
        <dbReference type="ARBA" id="ARBA00023288"/>
    </source>
</evidence>
<evidence type="ECO:0000256" key="3">
    <source>
        <dbReference type="ARBA" id="ARBA00022448"/>
    </source>
</evidence>
<accession>A0AAW7WRN5</accession>
<sequence length="268" mass="28890">MNMKICRVSFCLVLLMCCMGGMTSCVSSKKMLYLQGADKLHENPQKIAGVYELRIKPDDQLLITINSKAPELLAPFANSQVLGSNSTNIGQETTGLLVSQNGKIEIPVLGEMQAAGLTRQELADVIKNKLIEGEYIKDPTVLVRFKGAKIVVLGEVGSPGVKDLPSERVTILEAIGMAGDLPPTAHRENILVIREENGERKSYNVNLTSGEDILNSPVFYVQQNDVVYVEPNNAINVKGSSALTYLSAGGSIIGVLASVLSLVFILTK</sequence>
<dbReference type="PANTHER" id="PTHR33619">
    <property type="entry name" value="POLYSACCHARIDE EXPORT PROTEIN GFCE-RELATED"/>
    <property type="match status" value="1"/>
</dbReference>
<dbReference type="EMBL" id="JAUONL010000019">
    <property type="protein sequence ID" value="MDO6359517.1"/>
    <property type="molecule type" value="Genomic_DNA"/>
</dbReference>
<keyword evidence="15" id="KW-1133">Transmembrane helix</keyword>
<comment type="similarity">
    <text evidence="2">Belongs to the BexD/CtrA/VexA family.</text>
</comment>
<keyword evidence="13" id="KW-0998">Cell outer membrane</keyword>
<evidence type="ECO:0000256" key="2">
    <source>
        <dbReference type="ARBA" id="ARBA00009450"/>
    </source>
</evidence>
<comment type="subcellular location">
    <subcellularLocation>
        <location evidence="1">Cell outer membrane</location>
        <topology evidence="1">Multi-pass membrane protein</topology>
    </subcellularLocation>
</comment>
<protein>
    <submittedName>
        <fullName evidence="19">Polysaccharide biosynthesis/export family protein</fullName>
    </submittedName>
</protein>
<keyword evidence="11 15" id="KW-0472">Membrane</keyword>
<reference evidence="19" key="1">
    <citation type="submission" date="2023-07" db="EMBL/GenBank/DDBJ databases">
        <title>Whole Genome Sequencing of Colonoscopy isolates.</title>
        <authorList>
            <person name="Surve S.V."/>
            <person name="Valls R.A."/>
            <person name="Barrak K.E."/>
            <person name="Gardner T.B."/>
            <person name="O'Toole G.A."/>
        </authorList>
    </citation>
    <scope>NUCLEOTIDE SEQUENCE</scope>
    <source>
        <strain evidence="19">GP0119</strain>
    </source>
</reference>
<feature type="transmembrane region" description="Helical" evidence="15">
    <location>
        <begin position="242"/>
        <end position="266"/>
    </location>
</feature>
<evidence type="ECO:0000313" key="19">
    <source>
        <dbReference type="EMBL" id="MDO6359517.1"/>
    </source>
</evidence>
<keyword evidence="9" id="KW-0406">Ion transport</keyword>
<dbReference type="Pfam" id="PF22461">
    <property type="entry name" value="SLBB_2"/>
    <property type="match status" value="1"/>
</dbReference>
<evidence type="ECO:0000256" key="1">
    <source>
        <dbReference type="ARBA" id="ARBA00004571"/>
    </source>
</evidence>
<keyword evidence="8" id="KW-0625">Polysaccharide transport</keyword>
<feature type="domain" description="SLBB" evidence="18">
    <location>
        <begin position="149"/>
        <end position="229"/>
    </location>
</feature>
<dbReference type="PROSITE" id="PS51257">
    <property type="entry name" value="PROKAR_LIPOPROTEIN"/>
    <property type="match status" value="1"/>
</dbReference>
<keyword evidence="12" id="KW-0564">Palmitate</keyword>
<evidence type="ECO:0000256" key="10">
    <source>
        <dbReference type="ARBA" id="ARBA00023114"/>
    </source>
</evidence>
<evidence type="ECO:0000256" key="5">
    <source>
        <dbReference type="ARBA" id="ARBA00022597"/>
    </source>
</evidence>
<comment type="caution">
    <text evidence="19">The sequence shown here is derived from an EMBL/GenBank/DDBJ whole genome shotgun (WGS) entry which is preliminary data.</text>
</comment>
<keyword evidence="7 16" id="KW-0732">Signal</keyword>
<keyword evidence="10" id="KW-0626">Porin</keyword>
<dbReference type="Pfam" id="PF02563">
    <property type="entry name" value="Poly_export"/>
    <property type="match status" value="1"/>
</dbReference>
<dbReference type="PANTHER" id="PTHR33619:SF3">
    <property type="entry name" value="POLYSACCHARIDE EXPORT PROTEIN GFCE-RELATED"/>
    <property type="match status" value="1"/>
</dbReference>
<dbReference type="InterPro" id="IPR054765">
    <property type="entry name" value="SLBB_dom"/>
</dbReference>
<evidence type="ECO:0000256" key="8">
    <source>
        <dbReference type="ARBA" id="ARBA00023047"/>
    </source>
</evidence>
<dbReference type="RefSeq" id="WP_303447953.1">
    <property type="nucleotide sequence ID" value="NZ_JAUONJ010000018.1"/>
</dbReference>
<keyword evidence="6 15" id="KW-0812">Transmembrane</keyword>
<dbReference type="GO" id="GO:0015159">
    <property type="term" value="F:polysaccharide transmembrane transporter activity"/>
    <property type="evidence" value="ECO:0007669"/>
    <property type="project" value="InterPro"/>
</dbReference>
<dbReference type="GO" id="GO:0009279">
    <property type="term" value="C:cell outer membrane"/>
    <property type="evidence" value="ECO:0007669"/>
    <property type="project" value="UniProtKB-SubCell"/>
</dbReference>
<evidence type="ECO:0000256" key="9">
    <source>
        <dbReference type="ARBA" id="ARBA00023065"/>
    </source>
</evidence>
<dbReference type="AlphaFoldDB" id="A0AAW7WRN5"/>
<dbReference type="Gene3D" id="3.10.560.10">
    <property type="entry name" value="Outer membrane lipoprotein wza domain like"/>
    <property type="match status" value="1"/>
</dbReference>
<gene>
    <name evidence="19" type="ORF">Q4469_17885</name>
</gene>
<dbReference type="InterPro" id="IPR049712">
    <property type="entry name" value="Poly_export"/>
</dbReference>
<dbReference type="GO" id="GO:0006811">
    <property type="term" value="P:monoatomic ion transport"/>
    <property type="evidence" value="ECO:0007669"/>
    <property type="project" value="UniProtKB-KW"/>
</dbReference>
<keyword evidence="14" id="KW-0449">Lipoprotein</keyword>
<keyword evidence="5" id="KW-0762">Sugar transport</keyword>
<evidence type="ECO:0000313" key="20">
    <source>
        <dbReference type="Proteomes" id="UP001170023"/>
    </source>
</evidence>
<proteinExistence type="inferred from homology"/>
<feature type="chain" id="PRO_5043723329" evidence="16">
    <location>
        <begin position="24"/>
        <end position="268"/>
    </location>
</feature>
<dbReference type="Proteomes" id="UP001170023">
    <property type="component" value="Unassembled WGS sequence"/>
</dbReference>
<evidence type="ECO:0000256" key="12">
    <source>
        <dbReference type="ARBA" id="ARBA00023139"/>
    </source>
</evidence>
<evidence type="ECO:0000256" key="13">
    <source>
        <dbReference type="ARBA" id="ARBA00023237"/>
    </source>
</evidence>
<keyword evidence="4" id="KW-1134">Transmembrane beta strand</keyword>
<evidence type="ECO:0000256" key="7">
    <source>
        <dbReference type="ARBA" id="ARBA00022729"/>
    </source>
</evidence>
<feature type="domain" description="Polysaccharide export protein N-terminal" evidence="17">
    <location>
        <begin position="51"/>
        <end position="145"/>
    </location>
</feature>
<evidence type="ECO:0000256" key="6">
    <source>
        <dbReference type="ARBA" id="ARBA00022692"/>
    </source>
</evidence>
<dbReference type="GO" id="GO:0046930">
    <property type="term" value="C:pore complex"/>
    <property type="evidence" value="ECO:0007669"/>
    <property type="project" value="UniProtKB-KW"/>
</dbReference>
<name>A0AAW7WRN5_9BACE</name>